<feature type="domain" description="Glycosyl transferase family 1" evidence="1">
    <location>
        <begin position="183"/>
        <end position="345"/>
    </location>
</feature>
<comment type="caution">
    <text evidence="3">The sequence shown here is derived from an EMBL/GenBank/DDBJ whole genome shotgun (WGS) entry which is preliminary data.</text>
</comment>
<keyword evidence="4" id="KW-1185">Reference proteome</keyword>
<dbReference type="PANTHER" id="PTHR12526">
    <property type="entry name" value="GLYCOSYLTRANSFERASE"/>
    <property type="match status" value="1"/>
</dbReference>
<reference evidence="3 4" key="1">
    <citation type="submission" date="2021-06" db="EMBL/GenBank/DDBJ databases">
        <title>Staphylococcus lentus K169 genome sequencing.</title>
        <authorList>
            <person name="Sundareshan S."/>
            <person name="Akhila D.S."/>
            <person name="Prachi D."/>
            <person name="Sivakumar R."/>
            <person name="Rajendhran J."/>
            <person name="Isloor S."/>
            <person name="Hegde N.R."/>
        </authorList>
    </citation>
    <scope>NUCLEOTIDE SEQUENCE [LARGE SCALE GENOMIC DNA]</scope>
    <source>
        <strain evidence="3 4">K169</strain>
    </source>
</reference>
<dbReference type="InterPro" id="IPR028098">
    <property type="entry name" value="Glyco_trans_4-like_N"/>
</dbReference>
<evidence type="ECO:0000313" key="3">
    <source>
        <dbReference type="EMBL" id="MBU6114106.1"/>
    </source>
</evidence>
<dbReference type="PANTHER" id="PTHR12526:SF630">
    <property type="entry name" value="GLYCOSYLTRANSFERASE"/>
    <property type="match status" value="1"/>
</dbReference>
<dbReference type="Pfam" id="PF13477">
    <property type="entry name" value="Glyco_trans_4_2"/>
    <property type="match status" value="1"/>
</dbReference>
<dbReference type="CDD" id="cd03808">
    <property type="entry name" value="GT4_CapM-like"/>
    <property type="match status" value="1"/>
</dbReference>
<sequence>MKILFSASVYRHLAAFHIPYMQYFLNNGHEVYAVAKDDGNKNVIENLGVKCIDIDIERSPFKLSNIKAYFQLKSILRINNFDLITTHTPFISFLIRLVNMNHTKLIYTAHGFHFYKGGSVVKNTLYKNMERFAAKFTDEIAVMNEEDYKSAQQFFNKENVHFINGIGVNLSEYNAVNIDNHTSIREELDLDSNDIIISYVAEMSKRKNQLYLLKNWKKITYKCPRAKLVLIGSGEMGEVYKDYVANHNLEGVIFAGYRQDIKEIIYQSDIVALLSTQEGLPRCVLEGMALHKPLIVSHIRGNTDLVQNGINGFTIELDNDEELIDKFITLIQNNNLRHNMGLNNEQIKERYSETTVLEQMKCIYDKVLSK</sequence>
<dbReference type="InterPro" id="IPR001296">
    <property type="entry name" value="Glyco_trans_1"/>
</dbReference>
<feature type="domain" description="Glycosyltransferase subfamily 4-like N-terminal" evidence="2">
    <location>
        <begin position="2"/>
        <end position="143"/>
    </location>
</feature>
<dbReference type="RefSeq" id="WP_216683697.1">
    <property type="nucleotide sequence ID" value="NZ_JAHLZN010000016.1"/>
</dbReference>
<evidence type="ECO:0000313" key="4">
    <source>
        <dbReference type="Proteomes" id="UP000770161"/>
    </source>
</evidence>
<evidence type="ECO:0000259" key="2">
    <source>
        <dbReference type="Pfam" id="PF13477"/>
    </source>
</evidence>
<gene>
    <name evidence="3" type="ORF">KQ656_09060</name>
</gene>
<dbReference type="Proteomes" id="UP000770161">
    <property type="component" value="Unassembled WGS sequence"/>
</dbReference>
<evidence type="ECO:0000259" key="1">
    <source>
        <dbReference type="Pfam" id="PF00534"/>
    </source>
</evidence>
<name>A0ABS6GY71_MAMLE</name>
<accession>A0ABS6GY71</accession>
<protein>
    <submittedName>
        <fullName evidence="3">Glycosyltransferase family 4 protein</fullName>
    </submittedName>
</protein>
<proteinExistence type="predicted"/>
<dbReference type="Pfam" id="PF00534">
    <property type="entry name" value="Glycos_transf_1"/>
    <property type="match status" value="1"/>
</dbReference>
<dbReference type="EMBL" id="JAHLZN010000016">
    <property type="protein sequence ID" value="MBU6114106.1"/>
    <property type="molecule type" value="Genomic_DNA"/>
</dbReference>
<organism evidence="3 4">
    <name type="scientific">Mammaliicoccus lentus</name>
    <name type="common">Staphylococcus lentus</name>
    <dbReference type="NCBI Taxonomy" id="42858"/>
    <lineage>
        <taxon>Bacteria</taxon>
        <taxon>Bacillati</taxon>
        <taxon>Bacillota</taxon>
        <taxon>Bacilli</taxon>
        <taxon>Bacillales</taxon>
        <taxon>Staphylococcaceae</taxon>
        <taxon>Mammaliicoccus</taxon>
    </lineage>
</organism>